<feature type="compositionally biased region" description="Low complexity" evidence="7">
    <location>
        <begin position="228"/>
        <end position="246"/>
    </location>
</feature>
<comment type="subcellular location">
    <subcellularLocation>
        <location evidence="1">Nucleus</location>
    </subcellularLocation>
</comment>
<organism evidence="10 11">
    <name type="scientific">Taphrina deformans (strain PYCC 5710 / ATCC 11124 / CBS 356.35 / IMI 108563 / JCM 9778 / NBRC 8474)</name>
    <name type="common">Peach leaf curl fungus</name>
    <name type="synonym">Lalaria deformans</name>
    <dbReference type="NCBI Taxonomy" id="1097556"/>
    <lineage>
        <taxon>Eukaryota</taxon>
        <taxon>Fungi</taxon>
        <taxon>Dikarya</taxon>
        <taxon>Ascomycota</taxon>
        <taxon>Taphrinomycotina</taxon>
        <taxon>Taphrinomycetes</taxon>
        <taxon>Taphrinales</taxon>
        <taxon>Taphrinaceae</taxon>
        <taxon>Taphrina</taxon>
    </lineage>
</organism>
<accession>R4X928</accession>
<dbReference type="GO" id="GO:0005634">
    <property type="term" value="C:nucleus"/>
    <property type="evidence" value="ECO:0007669"/>
    <property type="project" value="UniProtKB-SubCell"/>
</dbReference>
<evidence type="ECO:0000256" key="3">
    <source>
        <dbReference type="ARBA" id="ARBA00023015"/>
    </source>
</evidence>
<dbReference type="PROSITE" id="PS50090">
    <property type="entry name" value="MYB_LIKE"/>
    <property type="match status" value="2"/>
</dbReference>
<evidence type="ECO:0000256" key="7">
    <source>
        <dbReference type="SAM" id="MobiDB-lite"/>
    </source>
</evidence>
<feature type="domain" description="Myb-like" evidence="8">
    <location>
        <begin position="56"/>
        <end position="107"/>
    </location>
</feature>
<dbReference type="PROSITE" id="PS51294">
    <property type="entry name" value="HTH_MYB"/>
    <property type="match status" value="2"/>
</dbReference>
<dbReference type="Gene3D" id="1.10.10.60">
    <property type="entry name" value="Homeodomain-like"/>
    <property type="match status" value="2"/>
</dbReference>
<evidence type="ECO:0000256" key="1">
    <source>
        <dbReference type="ARBA" id="ARBA00004123"/>
    </source>
</evidence>
<evidence type="ECO:0000256" key="4">
    <source>
        <dbReference type="ARBA" id="ARBA00023125"/>
    </source>
</evidence>
<protein>
    <submittedName>
        <fullName evidence="10">Myb-like DNA-binding protein myb-1</fullName>
    </submittedName>
</protein>
<keyword evidence="4" id="KW-0238">DNA-binding</keyword>
<dbReference type="EMBL" id="CAHR02000004">
    <property type="protein sequence ID" value="CCG80662.1"/>
    <property type="molecule type" value="Genomic_DNA"/>
</dbReference>
<gene>
    <name evidence="10" type="ORF">TAPDE_000195</name>
</gene>
<sequence length="329" mass="37405">MSIDIHGPEYTPVRAYSGRLNQTWTEHMHSSPTKQSHLTIHTTSSPLSEIVQAKQTRLVTKGPWTQQEDAQLVDLVEEIGEQRWVVIASRLRTRSGKQARERWHNHLNPNLRKGPITLEEEEKIELLYSQMGSKWAEIAKQLPGRSDNAIKNYFNTSMTRRFRKGASDSLGHPSSKTPNRPSMQRSMSYQPYSRHSSVRKEHSSYDMTPQSVISRPLYYNHTPPKTPSPHSTASLPSSSPLSELPILKTGTSMTTPLSSISRSSVPSSSSLLDFHHERHHRLPPPTWNPTKPLKDLTRNLHLAPIMDRRTYSEPIPRGDTRMSLSSILC</sequence>
<evidence type="ECO:0000259" key="8">
    <source>
        <dbReference type="PROSITE" id="PS50090"/>
    </source>
</evidence>
<dbReference type="CDD" id="cd00167">
    <property type="entry name" value="SANT"/>
    <property type="match status" value="1"/>
</dbReference>
<keyword evidence="11" id="KW-1185">Reference proteome</keyword>
<proteinExistence type="predicted"/>
<dbReference type="GO" id="GO:0003677">
    <property type="term" value="F:DNA binding"/>
    <property type="evidence" value="ECO:0007669"/>
    <property type="project" value="UniProtKB-KW"/>
</dbReference>
<evidence type="ECO:0000259" key="9">
    <source>
        <dbReference type="PROSITE" id="PS51294"/>
    </source>
</evidence>
<dbReference type="Pfam" id="PF00249">
    <property type="entry name" value="Myb_DNA-binding"/>
    <property type="match status" value="2"/>
</dbReference>
<evidence type="ECO:0000256" key="5">
    <source>
        <dbReference type="ARBA" id="ARBA00023163"/>
    </source>
</evidence>
<reference evidence="10 11" key="1">
    <citation type="journal article" date="2013" name="MBio">
        <title>Genome sequencing of the plant pathogen Taphrina deformans, the causal agent of peach leaf curl.</title>
        <authorList>
            <person name="Cisse O.H."/>
            <person name="Almeida J.M.G.C.F."/>
            <person name="Fonseca A."/>
            <person name="Kumar A.A."/>
            <person name="Salojaervi J."/>
            <person name="Overmyer K."/>
            <person name="Hauser P.M."/>
            <person name="Pagni M."/>
        </authorList>
    </citation>
    <scope>NUCLEOTIDE SEQUENCE [LARGE SCALE GENOMIC DNA]</scope>
    <source>
        <strain evidence="11">PYCC 5710 / ATCC 11124 / CBS 356.35 / IMI 108563 / JCM 9778 / NBRC 8474</strain>
    </source>
</reference>
<evidence type="ECO:0000256" key="6">
    <source>
        <dbReference type="ARBA" id="ARBA00023242"/>
    </source>
</evidence>
<dbReference type="InterPro" id="IPR001005">
    <property type="entry name" value="SANT/Myb"/>
</dbReference>
<dbReference type="PANTHER" id="PTHR47995">
    <property type="entry name" value="TRANSCRIPTION FACTOR MYB33-RELATED"/>
    <property type="match status" value="1"/>
</dbReference>
<dbReference type="VEuPathDB" id="FungiDB:TAPDE_000195"/>
<comment type="caution">
    <text evidence="10">The sequence shown here is derived from an EMBL/GenBank/DDBJ whole genome shotgun (WGS) entry which is preliminary data.</text>
</comment>
<dbReference type="FunFam" id="1.10.10.60:FF:000010">
    <property type="entry name" value="Transcriptional activator Myb isoform A"/>
    <property type="match status" value="1"/>
</dbReference>
<feature type="compositionally biased region" description="Polar residues" evidence="7">
    <location>
        <begin position="172"/>
        <end position="195"/>
    </location>
</feature>
<evidence type="ECO:0000313" key="10">
    <source>
        <dbReference type="EMBL" id="CCG80662.1"/>
    </source>
</evidence>
<dbReference type="PANTHER" id="PTHR47995:SF18">
    <property type="entry name" value="TRANSCRIPTION FACTOR MYB65"/>
    <property type="match status" value="1"/>
</dbReference>
<keyword evidence="2" id="KW-0677">Repeat</keyword>
<dbReference type="InterPro" id="IPR009057">
    <property type="entry name" value="Homeodomain-like_sf"/>
</dbReference>
<evidence type="ECO:0000313" key="11">
    <source>
        <dbReference type="Proteomes" id="UP000013776"/>
    </source>
</evidence>
<dbReference type="SUPFAM" id="SSF46689">
    <property type="entry name" value="Homeodomain-like"/>
    <property type="match status" value="1"/>
</dbReference>
<name>R4X928_TAPDE</name>
<evidence type="ECO:0000256" key="2">
    <source>
        <dbReference type="ARBA" id="ARBA00022737"/>
    </source>
</evidence>
<feature type="region of interest" description="Disordered" evidence="7">
    <location>
        <begin position="164"/>
        <end position="246"/>
    </location>
</feature>
<dbReference type="AlphaFoldDB" id="R4X928"/>
<dbReference type="STRING" id="1097556.R4X928"/>
<dbReference type="OrthoDB" id="2143914at2759"/>
<keyword evidence="5" id="KW-0804">Transcription</keyword>
<feature type="domain" description="Myb-like" evidence="8">
    <location>
        <begin position="108"/>
        <end position="158"/>
    </location>
</feature>
<dbReference type="SMART" id="SM00717">
    <property type="entry name" value="SANT"/>
    <property type="match status" value="2"/>
</dbReference>
<keyword evidence="6" id="KW-0539">Nucleus</keyword>
<feature type="domain" description="HTH myb-type" evidence="9">
    <location>
        <begin position="112"/>
        <end position="162"/>
    </location>
</feature>
<dbReference type="InterPro" id="IPR017930">
    <property type="entry name" value="Myb_dom"/>
</dbReference>
<feature type="domain" description="HTH myb-type" evidence="9">
    <location>
        <begin position="59"/>
        <end position="111"/>
    </location>
</feature>
<dbReference type="Proteomes" id="UP000013776">
    <property type="component" value="Unassembled WGS sequence"/>
</dbReference>
<keyword evidence="3" id="KW-0805">Transcription regulation</keyword>
<dbReference type="eggNOG" id="KOG0048">
    <property type="taxonomic scope" value="Eukaryota"/>
</dbReference>